<dbReference type="OrthoDB" id="2908954at2"/>
<dbReference type="Proteomes" id="UP000325827">
    <property type="component" value="Unassembled WGS sequence"/>
</dbReference>
<keyword evidence="4" id="KW-0472">Membrane</keyword>
<name>A0A5J5J1P9_9MICO</name>
<comment type="subcellular location">
    <subcellularLocation>
        <location evidence="1">Membrane</location>
        <topology evidence="1">Multi-pass membrane protein</topology>
    </subcellularLocation>
</comment>
<protein>
    <submittedName>
        <fullName evidence="5">4-hydroxybenzoate polyprenyltransferase</fullName>
    </submittedName>
</protein>
<keyword evidence="6" id="KW-1185">Reference proteome</keyword>
<evidence type="ECO:0000256" key="1">
    <source>
        <dbReference type="ARBA" id="ARBA00004141"/>
    </source>
</evidence>
<evidence type="ECO:0000256" key="4">
    <source>
        <dbReference type="ARBA" id="ARBA00023136"/>
    </source>
</evidence>
<dbReference type="AlphaFoldDB" id="A0A5J5J1P9"/>
<keyword evidence="2" id="KW-0812">Transmembrane</keyword>
<organism evidence="5 6">
    <name type="scientific">Microbacterium rhizomatis</name>
    <dbReference type="NCBI Taxonomy" id="1631477"/>
    <lineage>
        <taxon>Bacteria</taxon>
        <taxon>Bacillati</taxon>
        <taxon>Actinomycetota</taxon>
        <taxon>Actinomycetes</taxon>
        <taxon>Micrococcales</taxon>
        <taxon>Microbacteriaceae</taxon>
        <taxon>Microbacterium</taxon>
    </lineage>
</organism>
<dbReference type="PANTHER" id="PTHR42723:SF1">
    <property type="entry name" value="CHLOROPHYLL SYNTHASE, CHLOROPLASTIC"/>
    <property type="match status" value="1"/>
</dbReference>
<sequence length="287" mass="28151">MTPRFSDVLELVRAPAILTVIGDAVVGAASARGGAGIRAVPLSSSSACLYAAGMALNDVADAELDAVERPERPIPSGRVRRSTAFGIGAILTAVGIGVAFSAGRAAGLVSLATAASVWTYDLAAKPTPAGPAVMALCRGLDVMMGAAGPGWRRGLLPAAVVAAHTLGVTALSRGEVAGTSRTTAGTVAATSVAAAAAATFGAGTFTGGALVGGASYLASTLPSQLTAAREPTAAHARTATRQGIRSMIPLQTALVARAGSVAATAFLLGVDVAGHAIARARTKGDVT</sequence>
<dbReference type="InterPro" id="IPR050475">
    <property type="entry name" value="Prenyltransferase_related"/>
</dbReference>
<dbReference type="GO" id="GO:0016765">
    <property type="term" value="F:transferase activity, transferring alkyl or aryl (other than methyl) groups"/>
    <property type="evidence" value="ECO:0007669"/>
    <property type="project" value="InterPro"/>
</dbReference>
<dbReference type="CDD" id="cd13964">
    <property type="entry name" value="PT_UbiA_1"/>
    <property type="match status" value="1"/>
</dbReference>
<keyword evidence="3" id="KW-1133">Transmembrane helix</keyword>
<evidence type="ECO:0000256" key="3">
    <source>
        <dbReference type="ARBA" id="ARBA00022989"/>
    </source>
</evidence>
<evidence type="ECO:0000313" key="5">
    <source>
        <dbReference type="EMBL" id="KAA9107619.1"/>
    </source>
</evidence>
<gene>
    <name evidence="5" type="ORF">F6B43_09140</name>
</gene>
<evidence type="ECO:0000313" key="6">
    <source>
        <dbReference type="Proteomes" id="UP000325827"/>
    </source>
</evidence>
<dbReference type="EMBL" id="VYSA01000002">
    <property type="protein sequence ID" value="KAA9107619.1"/>
    <property type="molecule type" value="Genomic_DNA"/>
</dbReference>
<proteinExistence type="predicted"/>
<reference evidence="6" key="1">
    <citation type="submission" date="2019-09" db="EMBL/GenBank/DDBJ databases">
        <title>Mumia zhuanghuii sp. nov. isolated from the intestinal contents of plateau pika (Ochotona curzoniae) in the Qinghai-Tibet plateau of China.</title>
        <authorList>
            <person name="Tian Z."/>
        </authorList>
    </citation>
    <scope>NUCLEOTIDE SEQUENCE [LARGE SCALE GENOMIC DNA]</scope>
    <source>
        <strain evidence="6">JCM 30598</strain>
    </source>
</reference>
<dbReference type="GO" id="GO:0016020">
    <property type="term" value="C:membrane"/>
    <property type="evidence" value="ECO:0007669"/>
    <property type="project" value="UniProtKB-SubCell"/>
</dbReference>
<comment type="caution">
    <text evidence="5">The sequence shown here is derived from an EMBL/GenBank/DDBJ whole genome shotgun (WGS) entry which is preliminary data.</text>
</comment>
<dbReference type="PANTHER" id="PTHR42723">
    <property type="entry name" value="CHLOROPHYLL SYNTHASE"/>
    <property type="match status" value="1"/>
</dbReference>
<dbReference type="Gene3D" id="1.10.357.140">
    <property type="entry name" value="UbiA prenyltransferase"/>
    <property type="match status" value="1"/>
</dbReference>
<evidence type="ECO:0000256" key="2">
    <source>
        <dbReference type="ARBA" id="ARBA00022692"/>
    </source>
</evidence>
<dbReference type="InterPro" id="IPR044878">
    <property type="entry name" value="UbiA_sf"/>
</dbReference>
<dbReference type="NCBIfam" id="NF045897">
    <property type="entry name" value="SCO3242_trans"/>
    <property type="match status" value="1"/>
</dbReference>
<dbReference type="Pfam" id="PF01040">
    <property type="entry name" value="UbiA"/>
    <property type="match status" value="1"/>
</dbReference>
<dbReference type="InterPro" id="IPR000537">
    <property type="entry name" value="UbiA_prenyltransferase"/>
</dbReference>
<dbReference type="RefSeq" id="WP_150448654.1">
    <property type="nucleotide sequence ID" value="NZ_VYSA01000002.1"/>
</dbReference>
<keyword evidence="5" id="KW-0808">Transferase</keyword>
<accession>A0A5J5J1P9</accession>